<feature type="region of interest" description="Disordered" evidence="9">
    <location>
        <begin position="1529"/>
        <end position="1562"/>
    </location>
</feature>
<organism evidence="11 12">
    <name type="scientific">Scophthalmus maximus</name>
    <name type="common">Turbot</name>
    <name type="synonym">Psetta maxima</name>
    <dbReference type="NCBI Taxonomy" id="52904"/>
    <lineage>
        <taxon>Eukaryota</taxon>
        <taxon>Metazoa</taxon>
        <taxon>Chordata</taxon>
        <taxon>Craniata</taxon>
        <taxon>Vertebrata</taxon>
        <taxon>Euteleostomi</taxon>
        <taxon>Actinopterygii</taxon>
        <taxon>Neopterygii</taxon>
        <taxon>Teleostei</taxon>
        <taxon>Neoteleostei</taxon>
        <taxon>Acanthomorphata</taxon>
        <taxon>Carangaria</taxon>
        <taxon>Pleuronectiformes</taxon>
        <taxon>Pleuronectoidei</taxon>
        <taxon>Scophthalmidae</taxon>
        <taxon>Scophthalmus</taxon>
    </lineage>
</organism>
<keyword evidence="7 11" id="KW-0346">Stress response</keyword>
<feature type="domain" description="Histidine kinase/HSP90-like ATPase" evidence="10">
    <location>
        <begin position="106"/>
        <end position="260"/>
    </location>
</feature>
<dbReference type="CDD" id="cd16927">
    <property type="entry name" value="HATPase_Hsp90-like"/>
    <property type="match status" value="2"/>
</dbReference>
<comment type="similarity">
    <text evidence="2">Belongs to the heat shock protein 90 family.</text>
</comment>
<dbReference type="InterPro" id="IPR019805">
    <property type="entry name" value="Heat_shock_protein_90_CS"/>
</dbReference>
<dbReference type="GO" id="GO:0005524">
    <property type="term" value="F:ATP binding"/>
    <property type="evidence" value="ECO:0007669"/>
    <property type="project" value="UniProtKB-KW"/>
</dbReference>
<dbReference type="PROSITE" id="PS00298">
    <property type="entry name" value="HSP90"/>
    <property type="match status" value="2"/>
</dbReference>
<evidence type="ECO:0000256" key="4">
    <source>
        <dbReference type="ARBA" id="ARBA00022541"/>
    </source>
</evidence>
<dbReference type="Gene3D" id="1.20.120.790">
    <property type="entry name" value="Heat shock protein 90, C-terminal domain"/>
    <property type="match status" value="2"/>
</dbReference>
<dbReference type="Pfam" id="PF00183">
    <property type="entry name" value="HSP90"/>
    <property type="match status" value="2"/>
</dbReference>
<dbReference type="Gene3D" id="3.40.50.11260">
    <property type="match status" value="2"/>
</dbReference>
<dbReference type="STRING" id="52904.ENSSMAP00000011275"/>
<dbReference type="EMBL" id="CP026262">
    <property type="protein sequence ID" value="AWP19820.1"/>
    <property type="molecule type" value="Genomic_DNA"/>
</dbReference>
<evidence type="ECO:0000313" key="12">
    <source>
        <dbReference type="Proteomes" id="UP000246464"/>
    </source>
</evidence>
<comment type="subcellular location">
    <subcellularLocation>
        <location evidence="1">Cytoplasm</location>
    </subcellularLocation>
</comment>
<dbReference type="PRINTS" id="PR00775">
    <property type="entry name" value="HEATSHOCK90"/>
</dbReference>
<dbReference type="NCBIfam" id="NF003555">
    <property type="entry name" value="PRK05218.1"/>
    <property type="match status" value="2"/>
</dbReference>
<feature type="domain" description="Histidine kinase/HSP90-like ATPase" evidence="10">
    <location>
        <begin position="866"/>
        <end position="1020"/>
    </location>
</feature>
<evidence type="ECO:0000256" key="6">
    <source>
        <dbReference type="ARBA" id="ARBA00022840"/>
    </source>
</evidence>
<dbReference type="HAMAP" id="MF_00505">
    <property type="entry name" value="HSP90"/>
    <property type="match status" value="2"/>
</dbReference>
<evidence type="ECO:0000313" key="11">
    <source>
        <dbReference type="EMBL" id="AWP19820.1"/>
    </source>
</evidence>
<dbReference type="SUPFAM" id="SSF55874">
    <property type="entry name" value="ATPase domain of HSP90 chaperone/DNA topoisomerase II/histidine kinase"/>
    <property type="match status" value="2"/>
</dbReference>
<dbReference type="SMART" id="SM00387">
    <property type="entry name" value="HATPase_c"/>
    <property type="match status" value="2"/>
</dbReference>
<dbReference type="Gene3D" id="3.30.230.80">
    <property type="match status" value="2"/>
</dbReference>
<protein>
    <submittedName>
        <fullName evidence="11">Heat shock protein HSP 90-alpha 1</fullName>
    </submittedName>
</protein>
<feature type="region of interest" description="Disordered" evidence="9">
    <location>
        <begin position="295"/>
        <end position="335"/>
    </location>
</feature>
<evidence type="ECO:0000256" key="7">
    <source>
        <dbReference type="ARBA" id="ARBA00023016"/>
    </source>
</evidence>
<reference evidence="11 12" key="1">
    <citation type="submission" date="2017-12" db="EMBL/GenBank/DDBJ databases">
        <title>Integrating genomic resources of turbot (Scophthalmus maximus) in depth evaluation of genetic and physical mapping variation across individuals.</title>
        <authorList>
            <person name="Martinez P."/>
        </authorList>
    </citation>
    <scope>NUCLEOTIDE SEQUENCE [LARGE SCALE GENOMIC DNA]</scope>
</reference>
<gene>
    <name evidence="11" type="ORF">SMAX5B_008133</name>
</gene>
<dbReference type="FunFam" id="3.30.565.10:FF:000204">
    <property type="entry name" value="Heat shock protein HSP 90-beta"/>
    <property type="match status" value="2"/>
</dbReference>
<dbReference type="FunFam" id="3.40.50.11260:FF:000001">
    <property type="entry name" value="Heat shock protein 90 alpha"/>
    <property type="match status" value="2"/>
</dbReference>
<dbReference type="InterPro" id="IPR037196">
    <property type="entry name" value="HSP90_C"/>
</dbReference>
<feature type="compositionally biased region" description="Basic and acidic residues" evidence="9">
    <location>
        <begin position="1089"/>
        <end position="1100"/>
    </location>
</feature>
<proteinExistence type="inferred from homology"/>
<dbReference type="Proteomes" id="UP000246464">
    <property type="component" value="Chromosome 20"/>
</dbReference>
<keyword evidence="3" id="KW-0963">Cytoplasm</keyword>
<dbReference type="InterPro" id="IPR036890">
    <property type="entry name" value="HATPase_C_sf"/>
</dbReference>
<feature type="region of interest" description="Disordered" evidence="9">
    <location>
        <begin position="1051"/>
        <end position="1109"/>
    </location>
</feature>
<dbReference type="GO" id="GO:0051082">
    <property type="term" value="F:unfolded protein binding"/>
    <property type="evidence" value="ECO:0007669"/>
    <property type="project" value="InterPro"/>
</dbReference>
<dbReference type="FunFam" id="1.20.120.790:FF:000001">
    <property type="entry name" value="Heat shock protein 90 alpha"/>
    <property type="match status" value="2"/>
</dbReference>
<keyword evidence="12" id="KW-1185">Reference proteome</keyword>
<evidence type="ECO:0000256" key="3">
    <source>
        <dbReference type="ARBA" id="ARBA00022490"/>
    </source>
</evidence>
<evidence type="ECO:0000256" key="1">
    <source>
        <dbReference type="ARBA" id="ARBA00004496"/>
    </source>
</evidence>
<evidence type="ECO:0000256" key="5">
    <source>
        <dbReference type="ARBA" id="ARBA00022741"/>
    </source>
</evidence>
<dbReference type="GO" id="GO:0007517">
    <property type="term" value="P:muscle organ development"/>
    <property type="evidence" value="ECO:0007669"/>
    <property type="project" value="UniProtKB-KW"/>
</dbReference>
<evidence type="ECO:0000256" key="8">
    <source>
        <dbReference type="ARBA" id="ARBA00023186"/>
    </source>
</evidence>
<dbReference type="FunFam" id="3.30.230.80:FF:000001">
    <property type="entry name" value="Heat shock protein 90 alpha"/>
    <property type="match status" value="2"/>
</dbReference>
<feature type="compositionally biased region" description="Acidic residues" evidence="9">
    <location>
        <begin position="296"/>
        <end position="308"/>
    </location>
</feature>
<feature type="compositionally biased region" description="Basic and acidic residues" evidence="9">
    <location>
        <begin position="309"/>
        <end position="322"/>
    </location>
</feature>
<evidence type="ECO:0000256" key="2">
    <source>
        <dbReference type="ARBA" id="ARBA00008239"/>
    </source>
</evidence>
<keyword evidence="8" id="KW-0143">Chaperone</keyword>
<keyword evidence="5" id="KW-0547">Nucleotide-binding</keyword>
<dbReference type="Pfam" id="PF13589">
    <property type="entry name" value="HATPase_c_3"/>
    <property type="match status" value="2"/>
</dbReference>
<dbReference type="GO" id="GO:0050900">
    <property type="term" value="P:leukocyte migration"/>
    <property type="evidence" value="ECO:0007669"/>
    <property type="project" value="UniProtKB-ARBA"/>
</dbReference>
<dbReference type="GO" id="GO:0005737">
    <property type="term" value="C:cytoplasm"/>
    <property type="evidence" value="ECO:0007669"/>
    <property type="project" value="UniProtKB-SubCell"/>
</dbReference>
<dbReference type="InterPro" id="IPR003594">
    <property type="entry name" value="HATPase_dom"/>
</dbReference>
<dbReference type="Gene3D" id="3.30.565.10">
    <property type="entry name" value="Histidine kinase-like ATPase, C-terminal domain"/>
    <property type="match status" value="2"/>
</dbReference>
<sequence>MCRTVGTQQPCVQRNRKSCGTKLYRTQKLLIGTHPGKLTAHRSSYAHVWGSSRGEDQFSVEVTEDKIVLKMPEKAGPVMEEEAETFAFQAEIAQLMSLIINTFYSNKEIFLRELISNSSDALDKIRYESLTDPSRLESCKELKIEVTPDLHARTLTLFDTGIGMTKADLINNLGTIAKSGTKAFMEALQAGADISMIGQFGVGFYSAYLVAEKVTVITKHNDDEQYLWESSAGGSFTVKPDPGESIGRGTKVILHLKEDQTEYCEEKRIKEVVKKHSQFIGYPITLYVEKTREKEVDLEEGEKEEEAEKDAAENKDKPKIEDVGSDEDEDTKENKLKRKKMVKEKYIDAQELNKTKPIWTRNPDDITNEEYGEFYKSLTNDWEDHLAVKHFSVEGQLEFRALLFVPRRAAFDLFENKKKRNNIKLYVRRVFIMDNCEELIPEYLNFMKGVVDSEDLPLNISREMLQQSKILKVIRKNLVKKCMELFTELSEDKDNYKKYYEQFSKNIKLGIHEDSQNRKKLSDMLRYYTSASGDEVVSLKEYVSRMKDNQKHIYYITGETKDQVANSAFVERLRKAGLEVIYMIEPIDEYCVQQLKEYDGKNLVSVTKEGLELPEDDEEKKKQDELKNKFENLCKIMKDILDKKIEKVVVSNRLVASPCCIVTSTYGWTANMERIMKSQALRDNSTMGYMTAKKHLEINPLHPIVETLREKAEVDKNDKAVKDLVILLYETALLSSGFTLEDPQTHANRIYRMIKLGLGIDDDDSAVEDLIQPADEDMPILEGDEDTLREALKLHYCPDTTPTLSCRGSLRSRNDLHTFITEVFFSPEGKMPESHDQPMEEEAETFAFQAEIAQLMSLIINTFYSNKEIFLRELISNSSDALDKIRYESLTDPSKLDSGKDLKIEIIPNKEERTLTLIDTGIGMTKADLINNLGTIAKSGTKAFMEALQAGADISMIGQFGVGFYSAYLVAERVTVITKHNDDEQYAWESSAGGSFTVKVDNSEPMGRGTKVILHLKEDQIEYIEERRVKEIVKKHSQFIGYPITLFVEKERDKEVSDDEAEEEEKEKEKDEEEEKDEDKPEIEDVGSDEEHDHDHDKSSDKKKKKKKIKEKYIDQEELNKTKPLWTRNPDDITNEEYGEFYKSLTNDWEDHLAVKHFSVEGQLEFRALLFVPRRAPFDLFENKKKKNNIKLYVRRVFIMDNCDELIPEYLNFMKGVVDSEDLPLNISREMLQQSKILKVIRKNLVKKCLELFTELSEDNDNYKKYYEQFSKNIKLGIHEDSQNRKRLSELLRYYTSASGDEMVSLKDYVTRMKDSQKHIYYITGETKDQVTNSAFVERLRKAGLEVIYMIEPIDEYCVQQLKEFEGKNLVSVTKEGLELPEDDEEKKKQEEKKAQFENLCKIMKDILEKKVEKVTVSNRLVSSPCCIVTSTYGWTANMERIMKAQALRDNSTMGYMAAKKHLEINPDHPIVETLRQKAEADKNDKSVKDLVILLFETALLSSGFTLDDPQTHSNRIYRMIKLGLGIDEDDMTPDEITPAPTEDMPPLEGDDDDTSRMEEVD</sequence>
<feature type="compositionally biased region" description="Acidic residues" evidence="9">
    <location>
        <begin position="1056"/>
        <end position="1088"/>
    </location>
</feature>
<dbReference type="GO" id="GO:0140662">
    <property type="term" value="F:ATP-dependent protein folding chaperone"/>
    <property type="evidence" value="ECO:0007669"/>
    <property type="project" value="InterPro"/>
</dbReference>
<dbReference type="InterPro" id="IPR001404">
    <property type="entry name" value="Hsp90_fam"/>
</dbReference>
<dbReference type="SUPFAM" id="SSF54211">
    <property type="entry name" value="Ribosomal protein S5 domain 2-like"/>
    <property type="match status" value="2"/>
</dbReference>
<evidence type="ECO:0000256" key="9">
    <source>
        <dbReference type="SAM" id="MobiDB-lite"/>
    </source>
</evidence>
<dbReference type="GO" id="GO:0016887">
    <property type="term" value="F:ATP hydrolysis activity"/>
    <property type="evidence" value="ECO:0007669"/>
    <property type="project" value="InterPro"/>
</dbReference>
<keyword evidence="4" id="KW-0517">Myogenesis</keyword>
<dbReference type="InterPro" id="IPR020568">
    <property type="entry name" value="Ribosomal_Su5_D2-typ_SF"/>
</dbReference>
<keyword evidence="6" id="KW-0067">ATP-binding</keyword>
<dbReference type="SUPFAM" id="SSF110942">
    <property type="entry name" value="HSP90 C-terminal domain"/>
    <property type="match status" value="2"/>
</dbReference>
<accession>A0A2U9CV00</accession>
<dbReference type="PANTHER" id="PTHR11528">
    <property type="entry name" value="HEAT SHOCK PROTEIN 90 FAMILY MEMBER"/>
    <property type="match status" value="1"/>
</dbReference>
<evidence type="ECO:0000259" key="10">
    <source>
        <dbReference type="SMART" id="SM00387"/>
    </source>
</evidence>
<name>A0A2U9CV00_SCOMX</name>
<dbReference type="InterPro" id="IPR020575">
    <property type="entry name" value="Hsp90_N"/>
</dbReference>